<keyword evidence="3 6" id="KW-1133">Transmembrane helix</keyword>
<sequence>MGYPMPLVGRSLAIFDVVIVMMIISIVTVSLRAFVRLYLVQAFGWDDGLMVVALALFVTLTAFCMIGSTNGIGHSILDFPSLEVYKKALLVSYELKYYLEYWLIASVLAQWWWLGQMLYLWASAVAKISITIALLRLTVKRVHRIILWANVGIVISIGLMFWLVLLLDCHPISYFWNRVDPRYSGTCLPVQILLDIAYLYSALTIICDLTLGVLPIFLVWTLQMNRRTKIAVGGILSLGAIASVAVIIRLPFLHYYADTDFLSKTYQIAVWSVIETGLGITAGSLVTLRPLFRWLLDGSVAYGRRAASQGKYPLSSLRSDQLKGSRDPGYWRPDLNANDNKAVVNTVSSPRLDSFRYTNSSQEALYPELTPALSKSGVTVQKTFVQTVSERQE</sequence>
<dbReference type="Pfam" id="PF20684">
    <property type="entry name" value="Fung_rhodopsin"/>
    <property type="match status" value="1"/>
</dbReference>
<keyword evidence="4 6" id="KW-0472">Membrane</keyword>
<evidence type="ECO:0000256" key="2">
    <source>
        <dbReference type="ARBA" id="ARBA00022692"/>
    </source>
</evidence>
<dbReference type="InterPro" id="IPR049326">
    <property type="entry name" value="Rhodopsin_dom_fungi"/>
</dbReference>
<dbReference type="PANTHER" id="PTHR33048">
    <property type="entry name" value="PTH11-LIKE INTEGRAL MEMBRANE PROTEIN (AFU_ORTHOLOGUE AFUA_5G11245)"/>
    <property type="match status" value="1"/>
</dbReference>
<name>A0AAD6CCT9_9EURO</name>
<feature type="transmembrane region" description="Helical" evidence="6">
    <location>
        <begin position="268"/>
        <end position="288"/>
    </location>
</feature>
<feature type="domain" description="Rhodopsin" evidence="7">
    <location>
        <begin position="31"/>
        <end position="293"/>
    </location>
</feature>
<accession>A0AAD6CCT9</accession>
<feature type="transmembrane region" description="Helical" evidence="6">
    <location>
        <begin position="97"/>
        <end position="113"/>
    </location>
</feature>
<dbReference type="PANTHER" id="PTHR33048:SF140">
    <property type="entry name" value="ATPASE, PUTATIVE (EUROFUNG)-RELATED"/>
    <property type="match status" value="1"/>
</dbReference>
<comment type="caution">
    <text evidence="8">The sequence shown here is derived from an EMBL/GenBank/DDBJ whole genome shotgun (WGS) entry which is preliminary data.</text>
</comment>
<gene>
    <name evidence="8" type="ORF">N7458_002290</name>
</gene>
<comment type="subcellular location">
    <subcellularLocation>
        <location evidence="1">Membrane</location>
        <topology evidence="1">Multi-pass membrane protein</topology>
    </subcellularLocation>
</comment>
<evidence type="ECO:0000256" key="5">
    <source>
        <dbReference type="ARBA" id="ARBA00038359"/>
    </source>
</evidence>
<comment type="similarity">
    <text evidence="5">Belongs to the SAT4 family.</text>
</comment>
<keyword evidence="9" id="KW-1185">Reference proteome</keyword>
<evidence type="ECO:0000256" key="4">
    <source>
        <dbReference type="ARBA" id="ARBA00023136"/>
    </source>
</evidence>
<proteinExistence type="inferred from homology"/>
<feature type="transmembrane region" description="Helical" evidence="6">
    <location>
        <begin position="51"/>
        <end position="77"/>
    </location>
</feature>
<feature type="transmembrane region" description="Helical" evidence="6">
    <location>
        <begin position="232"/>
        <end position="256"/>
    </location>
</feature>
<protein>
    <recommendedName>
        <fullName evidence="7">Rhodopsin domain-containing protein</fullName>
    </recommendedName>
</protein>
<evidence type="ECO:0000313" key="8">
    <source>
        <dbReference type="EMBL" id="KAJ5460738.1"/>
    </source>
</evidence>
<dbReference type="AlphaFoldDB" id="A0AAD6CCT9"/>
<dbReference type="RefSeq" id="XP_056769780.1">
    <property type="nucleotide sequence ID" value="XM_056905673.1"/>
</dbReference>
<evidence type="ECO:0000256" key="6">
    <source>
        <dbReference type="SAM" id="Phobius"/>
    </source>
</evidence>
<feature type="transmembrane region" description="Helical" evidence="6">
    <location>
        <begin position="12"/>
        <end position="31"/>
    </location>
</feature>
<organism evidence="8 9">
    <name type="scientific">Penicillium daleae</name>
    <dbReference type="NCBI Taxonomy" id="63821"/>
    <lineage>
        <taxon>Eukaryota</taxon>
        <taxon>Fungi</taxon>
        <taxon>Dikarya</taxon>
        <taxon>Ascomycota</taxon>
        <taxon>Pezizomycotina</taxon>
        <taxon>Eurotiomycetes</taxon>
        <taxon>Eurotiomycetidae</taxon>
        <taxon>Eurotiales</taxon>
        <taxon>Aspergillaceae</taxon>
        <taxon>Penicillium</taxon>
    </lineage>
</organism>
<dbReference type="EMBL" id="JAPVEA010000002">
    <property type="protein sequence ID" value="KAJ5460738.1"/>
    <property type="molecule type" value="Genomic_DNA"/>
</dbReference>
<evidence type="ECO:0000256" key="1">
    <source>
        <dbReference type="ARBA" id="ARBA00004141"/>
    </source>
</evidence>
<dbReference type="Proteomes" id="UP001213681">
    <property type="component" value="Unassembled WGS sequence"/>
</dbReference>
<dbReference type="GeneID" id="81595916"/>
<evidence type="ECO:0000256" key="3">
    <source>
        <dbReference type="ARBA" id="ARBA00022989"/>
    </source>
</evidence>
<feature type="transmembrane region" description="Helical" evidence="6">
    <location>
        <begin position="198"/>
        <end position="220"/>
    </location>
</feature>
<evidence type="ECO:0000313" key="9">
    <source>
        <dbReference type="Proteomes" id="UP001213681"/>
    </source>
</evidence>
<keyword evidence="2 6" id="KW-0812">Transmembrane</keyword>
<dbReference type="GO" id="GO:0016020">
    <property type="term" value="C:membrane"/>
    <property type="evidence" value="ECO:0007669"/>
    <property type="project" value="UniProtKB-SubCell"/>
</dbReference>
<reference evidence="8" key="2">
    <citation type="journal article" date="2023" name="IMA Fungus">
        <title>Comparative genomic study of the Penicillium genus elucidates a diverse pangenome and 15 lateral gene transfer events.</title>
        <authorList>
            <person name="Petersen C."/>
            <person name="Sorensen T."/>
            <person name="Nielsen M.R."/>
            <person name="Sondergaard T.E."/>
            <person name="Sorensen J.L."/>
            <person name="Fitzpatrick D.A."/>
            <person name="Frisvad J.C."/>
            <person name="Nielsen K.L."/>
        </authorList>
    </citation>
    <scope>NUCLEOTIDE SEQUENCE</scope>
    <source>
        <strain evidence="8">IBT 16125</strain>
    </source>
</reference>
<reference evidence="8" key="1">
    <citation type="submission" date="2022-12" db="EMBL/GenBank/DDBJ databases">
        <authorList>
            <person name="Petersen C."/>
        </authorList>
    </citation>
    <scope>NUCLEOTIDE SEQUENCE</scope>
    <source>
        <strain evidence="8">IBT 16125</strain>
    </source>
</reference>
<feature type="transmembrane region" description="Helical" evidence="6">
    <location>
        <begin position="145"/>
        <end position="167"/>
    </location>
</feature>
<evidence type="ECO:0000259" key="7">
    <source>
        <dbReference type="Pfam" id="PF20684"/>
    </source>
</evidence>
<dbReference type="InterPro" id="IPR052337">
    <property type="entry name" value="SAT4-like"/>
</dbReference>